<dbReference type="InterPro" id="IPR001917">
    <property type="entry name" value="Aminotrans_II_pyridoxalP_BS"/>
</dbReference>
<evidence type="ECO:0000256" key="9">
    <source>
        <dbReference type="ARBA" id="ARBA00029440"/>
    </source>
</evidence>
<gene>
    <name evidence="12" type="primary">hisC</name>
    <name evidence="12" type="ORF">H9Q80_11585</name>
</gene>
<organism evidence="12 13">
    <name type="scientific">[Eubacterium] hominis</name>
    <dbReference type="NCBI Taxonomy" id="2764325"/>
    <lineage>
        <taxon>Bacteria</taxon>
        <taxon>Bacillati</taxon>
        <taxon>Bacillota</taxon>
        <taxon>Erysipelotrichia</taxon>
        <taxon>Erysipelotrichales</taxon>
        <taxon>Erysipelotrichaceae</taxon>
        <taxon>Amedibacillus</taxon>
    </lineage>
</organism>
<keyword evidence="4 12" id="KW-0032">Aminotransferase</keyword>
<comment type="cofactor">
    <cofactor evidence="1 10">
        <name>pyridoxal 5'-phosphate</name>
        <dbReference type="ChEBI" id="CHEBI:597326"/>
    </cofactor>
</comment>
<protein>
    <submittedName>
        <fullName evidence="12">Histidinol-phosphate transaminase</fullName>
        <ecNumber evidence="12">2.6.1.9</ecNumber>
    </submittedName>
</protein>
<dbReference type="InterPro" id="IPR005861">
    <property type="entry name" value="HisP_aminotrans"/>
</dbReference>
<dbReference type="Gene3D" id="3.40.640.10">
    <property type="entry name" value="Type I PLP-dependent aspartate aminotransferase-like (Major domain)"/>
    <property type="match status" value="1"/>
</dbReference>
<evidence type="ECO:0000256" key="6">
    <source>
        <dbReference type="ARBA" id="ARBA00022679"/>
    </source>
</evidence>
<keyword evidence="7 10" id="KW-0663">Pyridoxal phosphate</keyword>
<evidence type="ECO:0000256" key="4">
    <source>
        <dbReference type="ARBA" id="ARBA00022576"/>
    </source>
</evidence>
<dbReference type="Pfam" id="PF00155">
    <property type="entry name" value="Aminotran_1_2"/>
    <property type="match status" value="1"/>
</dbReference>
<comment type="subunit">
    <text evidence="3">Homodimer.</text>
</comment>
<dbReference type="InterPro" id="IPR015421">
    <property type="entry name" value="PyrdxlP-dep_Trfase_major"/>
</dbReference>
<keyword evidence="6 12" id="KW-0808">Transferase</keyword>
<dbReference type="PANTHER" id="PTHR42885:SF2">
    <property type="entry name" value="HISTIDINOL-PHOSPHATE AMINOTRANSFERASE"/>
    <property type="match status" value="1"/>
</dbReference>
<dbReference type="KEGG" id="ehn:H9Q80_11585"/>
<dbReference type="EMBL" id="CP060636">
    <property type="protein sequence ID" value="QNM10920.1"/>
    <property type="molecule type" value="Genomic_DNA"/>
</dbReference>
<dbReference type="GO" id="GO:0000105">
    <property type="term" value="P:L-histidine biosynthetic process"/>
    <property type="evidence" value="ECO:0007669"/>
    <property type="project" value="UniProtKB-KW"/>
</dbReference>
<evidence type="ECO:0000313" key="13">
    <source>
        <dbReference type="Proteomes" id="UP000515856"/>
    </source>
</evidence>
<proteinExistence type="inferred from homology"/>
<dbReference type="Gene3D" id="3.90.1150.10">
    <property type="entry name" value="Aspartate Aminotransferase, domain 1"/>
    <property type="match status" value="1"/>
</dbReference>
<evidence type="ECO:0000256" key="1">
    <source>
        <dbReference type="ARBA" id="ARBA00001933"/>
    </source>
</evidence>
<sequence length="346" mass="39764">MKEIQSYEAQKQEGILLNANELYKNASDEIIEEVKEALSDIAFNRYPDMENKELIQAYGNVMNIQSNKILAGNGSDEMLGLLIGYFLGKGKRLYTLDPDFSMYDYYASMHEADVVKYTCFEDGAFDVDKFIQDGKEKSVNMILFSNPNNPTGHAINRKVIDKILYAFPDIPVIIDEAYGEFASESMLQCVDQYENLYVTRTLSKAYGLAGARLGFLISNVKNIQELKPYVVPYNISSFTQKIGVIVLRHAKEYQPIVRDTIEQREKMFQKLKDLKTVRFYPSQANYLYGRCACKDKLLQAFEEKQIVIRNYKGSDSFRITIGSKEQNKLVMDVLLQFDKEEHVCEV</sequence>
<keyword evidence="5" id="KW-0028">Amino-acid biosynthesis</keyword>
<dbReference type="InterPro" id="IPR004839">
    <property type="entry name" value="Aminotransferase_I/II_large"/>
</dbReference>
<evidence type="ECO:0000259" key="11">
    <source>
        <dbReference type="Pfam" id="PF00155"/>
    </source>
</evidence>
<dbReference type="SUPFAM" id="SSF53383">
    <property type="entry name" value="PLP-dependent transferases"/>
    <property type="match status" value="1"/>
</dbReference>
<accession>A0A7G9GJD8</accession>
<dbReference type="InterPro" id="IPR015422">
    <property type="entry name" value="PyrdxlP-dep_Trfase_small"/>
</dbReference>
<evidence type="ECO:0000256" key="7">
    <source>
        <dbReference type="ARBA" id="ARBA00022898"/>
    </source>
</evidence>
<evidence type="ECO:0000256" key="3">
    <source>
        <dbReference type="ARBA" id="ARBA00011738"/>
    </source>
</evidence>
<feature type="domain" description="Aminotransferase class I/classII large" evidence="11">
    <location>
        <begin position="14"/>
        <end position="332"/>
    </location>
</feature>
<dbReference type="AlphaFoldDB" id="A0A7G9GJD8"/>
<evidence type="ECO:0000256" key="2">
    <source>
        <dbReference type="ARBA" id="ARBA00007970"/>
    </source>
</evidence>
<dbReference type="InterPro" id="IPR015424">
    <property type="entry name" value="PyrdxlP-dep_Trfase"/>
</dbReference>
<dbReference type="CDD" id="cd00609">
    <property type="entry name" value="AAT_like"/>
    <property type="match status" value="1"/>
</dbReference>
<dbReference type="GO" id="GO:0030170">
    <property type="term" value="F:pyridoxal phosphate binding"/>
    <property type="evidence" value="ECO:0007669"/>
    <property type="project" value="InterPro"/>
</dbReference>
<evidence type="ECO:0000256" key="10">
    <source>
        <dbReference type="RuleBase" id="RU003693"/>
    </source>
</evidence>
<dbReference type="EC" id="2.6.1.9" evidence="12"/>
<evidence type="ECO:0000313" key="12">
    <source>
        <dbReference type="EMBL" id="QNM10920.1"/>
    </source>
</evidence>
<evidence type="ECO:0000256" key="8">
    <source>
        <dbReference type="ARBA" id="ARBA00023102"/>
    </source>
</evidence>
<dbReference type="GO" id="GO:0004400">
    <property type="term" value="F:histidinol-phosphate transaminase activity"/>
    <property type="evidence" value="ECO:0007669"/>
    <property type="project" value="UniProtKB-EC"/>
</dbReference>
<comment type="pathway">
    <text evidence="9">Amino-acid biosynthesis.</text>
</comment>
<name>A0A7G9GJD8_9FIRM</name>
<comment type="similarity">
    <text evidence="2">Belongs to the class-II pyridoxal-phosphate-dependent aminotransferase family. Histidinol-phosphate aminotransferase subfamily.</text>
</comment>
<reference evidence="12 13" key="1">
    <citation type="submission" date="2020-08" db="EMBL/GenBank/DDBJ databases">
        <authorList>
            <person name="Liu C."/>
            <person name="Sun Q."/>
        </authorList>
    </citation>
    <scope>NUCLEOTIDE SEQUENCE [LARGE SCALE GENOMIC DNA]</scope>
    <source>
        <strain evidence="12 13">NSJ-61</strain>
    </source>
</reference>
<keyword evidence="13" id="KW-1185">Reference proteome</keyword>
<dbReference type="PROSITE" id="PS00599">
    <property type="entry name" value="AA_TRANSFER_CLASS_2"/>
    <property type="match status" value="1"/>
</dbReference>
<dbReference type="NCBIfam" id="TIGR01141">
    <property type="entry name" value="hisC"/>
    <property type="match status" value="1"/>
</dbReference>
<dbReference type="Proteomes" id="UP000515856">
    <property type="component" value="Chromosome"/>
</dbReference>
<evidence type="ECO:0000256" key="5">
    <source>
        <dbReference type="ARBA" id="ARBA00022605"/>
    </source>
</evidence>
<dbReference type="RefSeq" id="WP_117453330.1">
    <property type="nucleotide sequence ID" value="NZ_CP060636.1"/>
</dbReference>
<dbReference type="PANTHER" id="PTHR42885">
    <property type="entry name" value="HISTIDINOL-PHOSPHATE AMINOTRANSFERASE-RELATED"/>
    <property type="match status" value="1"/>
</dbReference>
<keyword evidence="8" id="KW-0368">Histidine biosynthesis</keyword>